<reference evidence="2 3" key="1">
    <citation type="submission" date="2018-08" db="EMBL/GenBank/DDBJ databases">
        <title>Aphanomyces genome sequencing and annotation.</title>
        <authorList>
            <person name="Minardi D."/>
            <person name="Oidtmann B."/>
            <person name="Van Der Giezen M."/>
            <person name="Studholme D.J."/>
        </authorList>
    </citation>
    <scope>NUCLEOTIDE SEQUENCE [LARGE SCALE GENOMIC DNA]</scope>
    <source>
        <strain evidence="2 3">Kv</strain>
    </source>
</reference>
<evidence type="ECO:0000256" key="1">
    <source>
        <dbReference type="SAM" id="MobiDB-lite"/>
    </source>
</evidence>
<dbReference type="PANTHER" id="PTHR36983">
    <property type="entry name" value="DNAJ HOMOLOG SUBFAMILY C MEMBER 13"/>
    <property type="match status" value="1"/>
</dbReference>
<feature type="region of interest" description="Disordered" evidence="1">
    <location>
        <begin position="1083"/>
        <end position="1112"/>
    </location>
</feature>
<dbReference type="GO" id="GO:0010008">
    <property type="term" value="C:endosome membrane"/>
    <property type="evidence" value="ECO:0007669"/>
    <property type="project" value="TreeGrafter"/>
</dbReference>
<evidence type="ECO:0000313" key="2">
    <source>
        <dbReference type="EMBL" id="RHY07825.1"/>
    </source>
</evidence>
<feature type="compositionally biased region" description="Acidic residues" evidence="1">
    <location>
        <begin position="1156"/>
        <end position="1174"/>
    </location>
</feature>
<dbReference type="GO" id="GO:0007032">
    <property type="term" value="P:endosome organization"/>
    <property type="evidence" value="ECO:0007669"/>
    <property type="project" value="InterPro"/>
</dbReference>
<name>A0A397ANJ3_APHAT</name>
<dbReference type="Proteomes" id="UP000265427">
    <property type="component" value="Unassembled WGS sequence"/>
</dbReference>
<feature type="region of interest" description="Disordered" evidence="1">
    <location>
        <begin position="1129"/>
        <end position="1192"/>
    </location>
</feature>
<gene>
    <name evidence="2" type="ORF">DYB36_000561</name>
</gene>
<accession>A0A397ANJ3</accession>
<dbReference type="EMBL" id="QUSZ01005890">
    <property type="protein sequence ID" value="RHY07825.1"/>
    <property type="molecule type" value="Genomic_DNA"/>
</dbReference>
<evidence type="ECO:0000313" key="3">
    <source>
        <dbReference type="Proteomes" id="UP000265427"/>
    </source>
</evidence>
<sequence>MPPVIYTQLQDDIYVYNMHLSRLFADDEGGEGRQDPTTEIFRASMHPENDQCYEEEEGEDDASVIEQDMMNPRSSGAVGRVIDEIEDPLAFMRAVHTTWRHEIAVAEGRMAKDTARHLLQIDPSEVIHEQTNDGAFLRSRYRAVCLGESVDISQLNEAFIVLSCVSDSTCELDKLPHKTLSLLLRTQLLFYDTFPSAFQSIPYDAYDLLLKLLGQFDFRVDMDDPTYSLEHDIHAMELLSLSMELLLATMISSPWNVEQMLRCVCLHTIIEITDLCRQSQTGWVSEGDSTFDYIGGLSVRVLLAVANTDVGRDELAFEHQHPMKKPSIRPVLAIVSDLIHQNVNDVNINMIILALDILSLMGRQEAAQSTILTSTMAFWHALQLVIVHGTHPSKNQLVCAALRCVRVLAGFEGMDAAPRPDVQNALTALVPMWTPTFMAAKSPVDEIVSIVFQDLYVPQFIWFDDMRCEVQAYLDTLLEFQVPPQSFYDVARQFSFDALNGEPMVGGIFLRVYKQGPDRALPPAVAADFCEQLLVFLYDHAIPGRPRYDETLLALECFALLTETSAPDVERSCLSSFSEPPLLHALGLFMTMGVPKSNNGGFDVDAVQRRDAATTCMRALARHCDDTTVLAPLSPFCQDMLAMAELQAGETDTPLACLQELCEASPDIAKHVLTSTVWITLFAMMIQAKHYVTEDQHMAADTLRRPAAAVWYALLHGSDDDDVQQLALERLKLLLPYALIQTLVDDPDEFDDEFEESAFDAELIWNDQTRGDLRSHVEYLLSQPNPSFPDDQMDYTHLDHGVVVGDFYLDLFLQNPEATSLRHPFHIASQLVAVWQQELANLIPLASQSMMSPPFSLPELVERGVDNAGLVNKLTNALVFIYREYVDVKATVEDDTTLCTDLMHVLEQCQTERAIGFPQTCVLRLMQVFATNHTFDTAAGLQALLMPLVRKHQDPILVLDIIRTILETHLGKPKPQQAFDALHVVRELGMLAVVMGYVDGSADMSNVRRPVECQALAISISRMLQPLDLDPSPIQATPIATTRASLPNMPTAPPRPSVDVMPRPTATPSFVKQLSIPTVRSIGRRSMPANYPYSRNHGMQSKPQPPPRKLVSEVSIDSASVDHSFIAPLVPTTEPESHSDTSDPRTSAAFHRVDEEGSEQDDSEYEVDIPSEVEFDLHNDQGTPPPAEEYDL</sequence>
<protein>
    <submittedName>
        <fullName evidence="2">Uncharacterized protein</fullName>
    </submittedName>
</protein>
<dbReference type="GO" id="GO:2000641">
    <property type="term" value="P:regulation of early endosome to late endosome transport"/>
    <property type="evidence" value="ECO:0007669"/>
    <property type="project" value="InterPro"/>
</dbReference>
<feature type="compositionally biased region" description="Pro residues" evidence="1">
    <location>
        <begin position="1183"/>
        <end position="1192"/>
    </location>
</feature>
<dbReference type="PANTHER" id="PTHR36983:SF2">
    <property type="entry name" value="DNAJ HOMOLOG SUBFAMILY C MEMBER 13"/>
    <property type="match status" value="1"/>
</dbReference>
<dbReference type="VEuPathDB" id="FungiDB:H257_02078"/>
<organism evidence="2 3">
    <name type="scientific">Aphanomyces astaci</name>
    <name type="common">Crayfish plague agent</name>
    <dbReference type="NCBI Taxonomy" id="112090"/>
    <lineage>
        <taxon>Eukaryota</taxon>
        <taxon>Sar</taxon>
        <taxon>Stramenopiles</taxon>
        <taxon>Oomycota</taxon>
        <taxon>Saprolegniomycetes</taxon>
        <taxon>Saprolegniales</taxon>
        <taxon>Verrucalvaceae</taxon>
        <taxon>Aphanomyces</taxon>
    </lineage>
</organism>
<dbReference type="GO" id="GO:0006898">
    <property type="term" value="P:receptor-mediated endocytosis"/>
    <property type="evidence" value="ECO:0007669"/>
    <property type="project" value="TreeGrafter"/>
</dbReference>
<proteinExistence type="predicted"/>
<dbReference type="AlphaFoldDB" id="A0A397ANJ3"/>
<dbReference type="InterPro" id="IPR044978">
    <property type="entry name" value="GRV2/DNAJC13"/>
</dbReference>
<comment type="caution">
    <text evidence="2">The sequence shown here is derived from an EMBL/GenBank/DDBJ whole genome shotgun (WGS) entry which is preliminary data.</text>
</comment>